<accession>A0ABR9D240</accession>
<sequence>MLPINAFSTGLDPISALDKLYSDIDPFSTQDEVSASPAKDITTSRTMEPCQFTAIGVPLSLLEAVERALCNHPHTRQTWASVKAQAALVGTNLAAYMPTINASASGTYGNNKTTVKDYPIFSRDKDTSVLGYNLKLSWILFDFGLRGANLENAQQLLAAANATQDATLQTVFVTAAQSYYDLLSAQGALDASLDSEKSAKESYLAADAKYRAGAGTLADKLQAQTTYAQASLDRAKASGTLKNAHGTLAIAMGLSANTPLTIDDQGGELPDTTFVTSMDALIEDAKRDHPSLLAAQAQMQAAKAKVEAAKAEGLPSVALTGAISYNNQLGIAPGDTVTENDNIGVQVNVPLFEGFGRSYRIQSAKAQVEAKTAELANAEQQISLDVWKSYQSLQTESENLKATDHLSQSATQSFNVAQGRYKAGVGTIIELLSAQSTLASSRQQRIKALSNWRTARLKLANSLGKLGLWAI</sequence>
<dbReference type="InterPro" id="IPR051906">
    <property type="entry name" value="TolC-like"/>
</dbReference>
<evidence type="ECO:0000256" key="1">
    <source>
        <dbReference type="ARBA" id="ARBA00007613"/>
    </source>
</evidence>
<keyword evidence="3" id="KW-1134">Transmembrane beta strand</keyword>
<dbReference type="PANTHER" id="PTHR30026:SF20">
    <property type="entry name" value="OUTER MEMBRANE PROTEIN TOLC"/>
    <property type="match status" value="1"/>
</dbReference>
<keyword evidence="5 7" id="KW-0472">Membrane</keyword>
<evidence type="ECO:0000256" key="3">
    <source>
        <dbReference type="ARBA" id="ARBA00022452"/>
    </source>
</evidence>
<reference evidence="8 9" key="1">
    <citation type="submission" date="2020-09" db="EMBL/GenBank/DDBJ databases">
        <title>Methylomonas albis sp. nov. and Methylomonas fluvii sp. nov.: Two cold-adapted methanotrophs from the River Elbe and an amended description of Methylovulum psychrotolerans strain Eb1.</title>
        <authorList>
            <person name="Bussmann I.K."/>
            <person name="Klings K.-W."/>
            <person name="Warnstedt J."/>
            <person name="Hoppert M."/>
            <person name="Saborowski A."/>
            <person name="Horn F."/>
            <person name="Liebner S."/>
        </authorList>
    </citation>
    <scope>NUCLEOTIDE SEQUENCE [LARGE SCALE GENOMIC DNA]</scope>
    <source>
        <strain evidence="8 9">EbA</strain>
    </source>
</reference>
<proteinExistence type="inferred from homology"/>
<dbReference type="Pfam" id="PF02321">
    <property type="entry name" value="OEP"/>
    <property type="match status" value="2"/>
</dbReference>
<keyword evidence="7" id="KW-0354">Hemolysis</keyword>
<keyword evidence="6 7" id="KW-0998">Cell outer membrane</keyword>
<dbReference type="Proteomes" id="UP000652176">
    <property type="component" value="Unassembled WGS sequence"/>
</dbReference>
<protein>
    <recommendedName>
        <fullName evidence="7">Protein CyaE</fullName>
    </recommendedName>
</protein>
<keyword evidence="2 7" id="KW-0813">Transport</keyword>
<comment type="subcellular location">
    <subcellularLocation>
        <location evidence="7">Cell outer membrane</location>
        <topology evidence="7">Peripheral membrane protein</topology>
    </subcellularLocation>
</comment>
<dbReference type="PIRSF" id="PIRSF001892">
    <property type="entry name" value="CyaE"/>
    <property type="match status" value="1"/>
</dbReference>
<comment type="function">
    <text evidence="7">CyaE is necessary for transport of calmodulin-sensitive adenylate cyclase-hemolysin (cyclolysin).</text>
</comment>
<dbReference type="InterPro" id="IPR003423">
    <property type="entry name" value="OMP_efflux"/>
</dbReference>
<evidence type="ECO:0000256" key="6">
    <source>
        <dbReference type="ARBA" id="ARBA00023237"/>
    </source>
</evidence>
<name>A0ABR9D240_9GAMM</name>
<dbReference type="Gene3D" id="1.20.1600.10">
    <property type="entry name" value="Outer membrane efflux proteins (OEP)"/>
    <property type="match status" value="1"/>
</dbReference>
<evidence type="ECO:0000313" key="8">
    <source>
        <dbReference type="EMBL" id="MBD9356304.1"/>
    </source>
</evidence>
<dbReference type="SUPFAM" id="SSF56954">
    <property type="entry name" value="Outer membrane efflux proteins (OEP)"/>
    <property type="match status" value="1"/>
</dbReference>
<evidence type="ECO:0000256" key="5">
    <source>
        <dbReference type="ARBA" id="ARBA00023136"/>
    </source>
</evidence>
<evidence type="ECO:0000256" key="7">
    <source>
        <dbReference type="PIRNR" id="PIRNR001892"/>
    </source>
</evidence>
<organism evidence="8 9">
    <name type="scientific">Methylomonas albis</name>
    <dbReference type="NCBI Taxonomy" id="1854563"/>
    <lineage>
        <taxon>Bacteria</taxon>
        <taxon>Pseudomonadati</taxon>
        <taxon>Pseudomonadota</taxon>
        <taxon>Gammaproteobacteria</taxon>
        <taxon>Methylococcales</taxon>
        <taxon>Methylococcaceae</taxon>
        <taxon>Methylomonas</taxon>
    </lineage>
</organism>
<dbReference type="PANTHER" id="PTHR30026">
    <property type="entry name" value="OUTER MEMBRANE PROTEIN TOLC"/>
    <property type="match status" value="1"/>
</dbReference>
<keyword evidence="4" id="KW-0812">Transmembrane</keyword>
<evidence type="ECO:0000256" key="2">
    <source>
        <dbReference type="ARBA" id="ARBA00022448"/>
    </source>
</evidence>
<keyword evidence="7" id="KW-0204">Cytolysis</keyword>
<dbReference type="EMBL" id="JACXSS010000001">
    <property type="protein sequence ID" value="MBD9356304.1"/>
    <property type="molecule type" value="Genomic_DNA"/>
</dbReference>
<evidence type="ECO:0000313" key="9">
    <source>
        <dbReference type="Proteomes" id="UP000652176"/>
    </source>
</evidence>
<keyword evidence="9" id="KW-1185">Reference proteome</keyword>
<evidence type="ECO:0000256" key="4">
    <source>
        <dbReference type="ARBA" id="ARBA00022692"/>
    </source>
</evidence>
<comment type="caution">
    <text evidence="8">The sequence shown here is derived from an EMBL/GenBank/DDBJ whole genome shotgun (WGS) entry which is preliminary data.</text>
</comment>
<gene>
    <name evidence="8" type="ORF">IE877_10450</name>
</gene>
<dbReference type="InterPro" id="IPR028351">
    <property type="entry name" value="CyaE"/>
</dbReference>
<comment type="similarity">
    <text evidence="1 7">Belongs to the outer membrane factor (OMF) (TC 1.B.17) family.</text>
</comment>